<evidence type="ECO:0000256" key="5">
    <source>
        <dbReference type="ARBA" id="ARBA00022884"/>
    </source>
</evidence>
<evidence type="ECO:0000256" key="2">
    <source>
        <dbReference type="ARBA" id="ARBA00022722"/>
    </source>
</evidence>
<evidence type="ECO:0000256" key="7">
    <source>
        <dbReference type="NCBIfam" id="TIGR00188"/>
    </source>
</evidence>
<keyword evidence="2 6" id="KW-0540">Nuclease</keyword>
<dbReference type="EMBL" id="JBHUIT010000026">
    <property type="protein sequence ID" value="MFD2257285.1"/>
    <property type="molecule type" value="Genomic_DNA"/>
</dbReference>
<dbReference type="RefSeq" id="WP_386820571.1">
    <property type="nucleotide sequence ID" value="NZ_JBHUIT010000026.1"/>
</dbReference>
<evidence type="ECO:0000256" key="1">
    <source>
        <dbReference type="ARBA" id="ARBA00022694"/>
    </source>
</evidence>
<dbReference type="InterPro" id="IPR014721">
    <property type="entry name" value="Ribsml_uS5_D2-typ_fold_subgr"/>
</dbReference>
<keyword evidence="1 6" id="KW-0819">tRNA processing</keyword>
<name>A0ABW5D9N9_9BACT</name>
<comment type="caution">
    <text evidence="8">The sequence shown here is derived from an EMBL/GenBank/DDBJ whole genome shotgun (WGS) entry which is preliminary data.</text>
</comment>
<dbReference type="EC" id="3.1.26.5" evidence="6 7"/>
<protein>
    <recommendedName>
        <fullName evidence="6 7">Ribonuclease P protein component</fullName>
        <shortName evidence="6">RNase P protein</shortName>
        <shortName evidence="6">RNaseP protein</shortName>
        <ecNumber evidence="6 7">3.1.26.5</ecNumber>
    </recommendedName>
    <alternativeName>
        <fullName evidence="6">Protein C5</fullName>
    </alternativeName>
</protein>
<keyword evidence="3 6" id="KW-0255">Endonuclease</keyword>
<reference evidence="9" key="1">
    <citation type="journal article" date="2019" name="Int. J. Syst. Evol. Microbiol.">
        <title>The Global Catalogue of Microorganisms (GCM) 10K type strain sequencing project: providing services to taxonomists for standard genome sequencing and annotation.</title>
        <authorList>
            <consortium name="The Broad Institute Genomics Platform"/>
            <consortium name="The Broad Institute Genome Sequencing Center for Infectious Disease"/>
            <person name="Wu L."/>
            <person name="Ma J."/>
        </authorList>
    </citation>
    <scope>NUCLEOTIDE SEQUENCE [LARGE SCALE GENOMIC DNA]</scope>
    <source>
        <strain evidence="9">CGMCC 4.7106</strain>
    </source>
</reference>
<comment type="function">
    <text evidence="6">RNaseP catalyzes the removal of the 5'-leader sequence from pre-tRNA to produce the mature 5'-terminus. It can also cleave other RNA substrates such as 4.5S RNA. The protein component plays an auxiliary but essential role in vivo by binding to the 5'-leader sequence and broadening the substrate specificity of the ribozyme.</text>
</comment>
<dbReference type="Gene3D" id="3.30.230.10">
    <property type="match status" value="1"/>
</dbReference>
<dbReference type="Proteomes" id="UP001597375">
    <property type="component" value="Unassembled WGS sequence"/>
</dbReference>
<sequence length="117" mass="13619">MMRLPRKQSINQRADFNRIRKTGQAKAGRFVIISTLEDPELSCLRTAFVTSKRAAKRAHDRNLLRRRFRALIQKHAPGFPVQNRFVITIARPNSANASFEELEADWLRLCKRLKMLS</sequence>
<comment type="subunit">
    <text evidence="6">Consists of a catalytic RNA component (M1 or rnpB) and a protein subunit.</text>
</comment>
<keyword evidence="4 6" id="KW-0378">Hydrolase</keyword>
<dbReference type="HAMAP" id="MF_00227">
    <property type="entry name" value="RNase_P"/>
    <property type="match status" value="1"/>
</dbReference>
<evidence type="ECO:0000313" key="9">
    <source>
        <dbReference type="Proteomes" id="UP001597375"/>
    </source>
</evidence>
<comment type="similarity">
    <text evidence="6">Belongs to the RnpA family.</text>
</comment>
<dbReference type="InterPro" id="IPR000100">
    <property type="entry name" value="RNase_P"/>
</dbReference>
<dbReference type="InterPro" id="IPR020568">
    <property type="entry name" value="Ribosomal_Su5_D2-typ_SF"/>
</dbReference>
<keyword evidence="9" id="KW-1185">Reference proteome</keyword>
<organism evidence="8 9">
    <name type="scientific">Luteolibacter algae</name>
    <dbReference type="NCBI Taxonomy" id="454151"/>
    <lineage>
        <taxon>Bacteria</taxon>
        <taxon>Pseudomonadati</taxon>
        <taxon>Verrucomicrobiota</taxon>
        <taxon>Verrucomicrobiia</taxon>
        <taxon>Verrucomicrobiales</taxon>
        <taxon>Verrucomicrobiaceae</taxon>
        <taxon>Luteolibacter</taxon>
    </lineage>
</organism>
<evidence type="ECO:0000256" key="3">
    <source>
        <dbReference type="ARBA" id="ARBA00022759"/>
    </source>
</evidence>
<evidence type="ECO:0000313" key="8">
    <source>
        <dbReference type="EMBL" id="MFD2257285.1"/>
    </source>
</evidence>
<evidence type="ECO:0000256" key="6">
    <source>
        <dbReference type="HAMAP-Rule" id="MF_00227"/>
    </source>
</evidence>
<dbReference type="PANTHER" id="PTHR33992:SF1">
    <property type="entry name" value="RIBONUCLEASE P PROTEIN COMPONENT"/>
    <property type="match status" value="1"/>
</dbReference>
<keyword evidence="5 6" id="KW-0694">RNA-binding</keyword>
<accession>A0ABW5D9N9</accession>
<dbReference type="SUPFAM" id="SSF54211">
    <property type="entry name" value="Ribosomal protein S5 domain 2-like"/>
    <property type="match status" value="1"/>
</dbReference>
<proteinExistence type="inferred from homology"/>
<dbReference type="GO" id="GO:0004526">
    <property type="term" value="F:ribonuclease P activity"/>
    <property type="evidence" value="ECO:0007669"/>
    <property type="project" value="UniProtKB-EC"/>
</dbReference>
<evidence type="ECO:0000256" key="4">
    <source>
        <dbReference type="ARBA" id="ARBA00022801"/>
    </source>
</evidence>
<dbReference type="PANTHER" id="PTHR33992">
    <property type="entry name" value="RIBONUCLEASE P PROTEIN COMPONENT"/>
    <property type="match status" value="1"/>
</dbReference>
<comment type="catalytic activity">
    <reaction evidence="6">
        <text>Endonucleolytic cleavage of RNA, removing 5'-extranucleotides from tRNA precursor.</text>
        <dbReference type="EC" id="3.1.26.5"/>
    </reaction>
</comment>
<gene>
    <name evidence="6 8" type="primary">rnpA</name>
    <name evidence="8" type="ORF">ACFSSA_11420</name>
</gene>
<dbReference type="Pfam" id="PF00825">
    <property type="entry name" value="Ribonuclease_P"/>
    <property type="match status" value="1"/>
</dbReference>
<dbReference type="NCBIfam" id="TIGR00188">
    <property type="entry name" value="rnpA"/>
    <property type="match status" value="1"/>
</dbReference>